<evidence type="ECO:0000256" key="8">
    <source>
        <dbReference type="SAM" id="MobiDB-lite"/>
    </source>
</evidence>
<dbReference type="Gene3D" id="1.10.3730.20">
    <property type="match status" value="1"/>
</dbReference>
<keyword evidence="3" id="KW-1003">Cell membrane</keyword>
<evidence type="ECO:0000313" key="10">
    <source>
        <dbReference type="EMBL" id="SLN00047.1"/>
    </source>
</evidence>
<dbReference type="InterPro" id="IPR037185">
    <property type="entry name" value="EmrE-like"/>
</dbReference>
<evidence type="ECO:0000313" key="11">
    <source>
        <dbReference type="Proteomes" id="UP000196581"/>
    </source>
</evidence>
<feature type="compositionally biased region" description="Basic and acidic residues" evidence="8">
    <location>
        <begin position="142"/>
        <end position="163"/>
    </location>
</feature>
<evidence type="ECO:0000256" key="7">
    <source>
        <dbReference type="RuleBase" id="RU003942"/>
    </source>
</evidence>
<dbReference type="AlphaFoldDB" id="A0A1X6XND4"/>
<dbReference type="SUPFAM" id="SSF103481">
    <property type="entry name" value="Multidrug resistance efflux transporter EmrE"/>
    <property type="match status" value="1"/>
</dbReference>
<evidence type="ECO:0000256" key="4">
    <source>
        <dbReference type="ARBA" id="ARBA00022692"/>
    </source>
</evidence>
<feature type="transmembrane region" description="Helical" evidence="9">
    <location>
        <begin position="79"/>
        <end position="98"/>
    </location>
</feature>
<evidence type="ECO:0000256" key="9">
    <source>
        <dbReference type="SAM" id="Phobius"/>
    </source>
</evidence>
<feature type="compositionally biased region" description="Low complexity" evidence="8">
    <location>
        <begin position="114"/>
        <end position="140"/>
    </location>
</feature>
<evidence type="ECO:0000256" key="2">
    <source>
        <dbReference type="ARBA" id="ARBA00022448"/>
    </source>
</evidence>
<evidence type="ECO:0000256" key="1">
    <source>
        <dbReference type="ARBA" id="ARBA00004651"/>
    </source>
</evidence>
<organism evidence="10 11">
    <name type="scientific">Brevibacterium yomogidense</name>
    <dbReference type="NCBI Taxonomy" id="946573"/>
    <lineage>
        <taxon>Bacteria</taxon>
        <taxon>Bacillati</taxon>
        <taxon>Actinomycetota</taxon>
        <taxon>Actinomycetes</taxon>
        <taxon>Micrococcales</taxon>
        <taxon>Brevibacteriaceae</taxon>
        <taxon>Brevibacterium</taxon>
    </lineage>
</organism>
<dbReference type="GO" id="GO:0005886">
    <property type="term" value="C:plasma membrane"/>
    <property type="evidence" value="ECO:0007669"/>
    <property type="project" value="UniProtKB-SubCell"/>
</dbReference>
<proteinExistence type="inferred from homology"/>
<protein>
    <submittedName>
        <fullName evidence="10">Quaternary ammonium compound-resistance protein SugE</fullName>
    </submittedName>
</protein>
<feature type="region of interest" description="Disordered" evidence="8">
    <location>
        <begin position="101"/>
        <end position="163"/>
    </location>
</feature>
<keyword evidence="4 7" id="KW-0812">Transmembrane</keyword>
<dbReference type="GO" id="GO:0022857">
    <property type="term" value="F:transmembrane transporter activity"/>
    <property type="evidence" value="ECO:0007669"/>
    <property type="project" value="InterPro"/>
</dbReference>
<keyword evidence="5 9" id="KW-1133">Transmembrane helix</keyword>
<keyword evidence="2" id="KW-0813">Transport</keyword>
<keyword evidence="6 9" id="KW-0472">Membrane</keyword>
<keyword evidence="11" id="KW-1185">Reference proteome</keyword>
<sequence>MHWILLILSGSLEAVWAHALSDILDPVNAIVFLLGLTGSVWGLQRAMKVIPMGTAYAIWVGVGASVTAIWSGIEGEPFGPAKIAFLALIMVGVIGLELSRGKGTDPTGASAAEGSATDGSGSPAGASAADGSGAPAAFSSEDATKRGPTRGDPDPGSRRGLGE</sequence>
<name>A0A1X6XND4_9MICO</name>
<feature type="transmembrane region" description="Helical" evidence="9">
    <location>
        <begin position="27"/>
        <end position="43"/>
    </location>
</feature>
<evidence type="ECO:0000256" key="3">
    <source>
        <dbReference type="ARBA" id="ARBA00022475"/>
    </source>
</evidence>
<evidence type="ECO:0000256" key="6">
    <source>
        <dbReference type="ARBA" id="ARBA00023136"/>
    </source>
</evidence>
<comment type="similarity">
    <text evidence="7">Belongs to the drug/metabolite transporter (DMT) superfamily. Small multidrug resistance (SMR) (TC 2.A.7.1) family.</text>
</comment>
<dbReference type="InterPro" id="IPR045324">
    <property type="entry name" value="Small_multidrug_res"/>
</dbReference>
<gene>
    <name evidence="10" type="ORF">FM105_12115</name>
</gene>
<dbReference type="PANTHER" id="PTHR30561">
    <property type="entry name" value="SMR FAMILY PROTON-DEPENDENT DRUG EFFLUX TRANSPORTER SUGE"/>
    <property type="match status" value="1"/>
</dbReference>
<dbReference type="RefSeq" id="WP_256970373.1">
    <property type="nucleotide sequence ID" value="NZ_FWFF01000019.1"/>
</dbReference>
<dbReference type="Proteomes" id="UP000196581">
    <property type="component" value="Unassembled WGS sequence"/>
</dbReference>
<dbReference type="InterPro" id="IPR000390">
    <property type="entry name" value="Small_drug/metabolite_transptr"/>
</dbReference>
<comment type="subcellular location">
    <subcellularLocation>
        <location evidence="1 7">Cell membrane</location>
        <topology evidence="1 7">Multi-pass membrane protein</topology>
    </subcellularLocation>
</comment>
<feature type="transmembrane region" description="Helical" evidence="9">
    <location>
        <begin position="55"/>
        <end position="73"/>
    </location>
</feature>
<dbReference type="PANTHER" id="PTHR30561:SF0">
    <property type="entry name" value="GUANIDINIUM EXPORTER"/>
    <property type="match status" value="1"/>
</dbReference>
<evidence type="ECO:0000256" key="5">
    <source>
        <dbReference type="ARBA" id="ARBA00022989"/>
    </source>
</evidence>
<dbReference type="EMBL" id="FWFF01000019">
    <property type="protein sequence ID" value="SLN00047.1"/>
    <property type="molecule type" value="Genomic_DNA"/>
</dbReference>
<accession>A0A1X6XND4</accession>
<reference evidence="11" key="1">
    <citation type="submission" date="2017-02" db="EMBL/GenBank/DDBJ databases">
        <authorList>
            <person name="Dridi B."/>
        </authorList>
    </citation>
    <scope>NUCLEOTIDE SEQUENCE [LARGE SCALE GENOMIC DNA]</scope>
    <source>
        <strain evidence="11">B Co 03.10</strain>
    </source>
</reference>
<dbReference type="Pfam" id="PF00893">
    <property type="entry name" value="Multi_Drug_Res"/>
    <property type="match status" value="1"/>
</dbReference>